<comment type="catalytic activity">
    <reaction evidence="5">
        <text>GTP + H2O = GDP + phosphate + H(+)</text>
        <dbReference type="Rhea" id="RHEA:19669"/>
        <dbReference type="ChEBI" id="CHEBI:15377"/>
        <dbReference type="ChEBI" id="CHEBI:15378"/>
        <dbReference type="ChEBI" id="CHEBI:37565"/>
        <dbReference type="ChEBI" id="CHEBI:43474"/>
        <dbReference type="ChEBI" id="CHEBI:58189"/>
    </reaction>
    <physiologicalReaction direction="left-to-right" evidence="5">
        <dbReference type="Rhea" id="RHEA:19670"/>
    </physiologicalReaction>
</comment>
<dbReference type="AlphaFoldDB" id="A0A917S3X9"/>
<keyword evidence="3" id="KW-0143">Chaperone</keyword>
<dbReference type="InterPro" id="IPR027417">
    <property type="entry name" value="P-loop_NTPase"/>
</dbReference>
<dbReference type="GO" id="GO:0000166">
    <property type="term" value="F:nucleotide binding"/>
    <property type="evidence" value="ECO:0007669"/>
    <property type="project" value="UniProtKB-KW"/>
</dbReference>
<proteinExistence type="inferred from homology"/>
<dbReference type="Pfam" id="PF02492">
    <property type="entry name" value="cobW"/>
    <property type="match status" value="1"/>
</dbReference>
<dbReference type="RefSeq" id="WP_188894337.1">
    <property type="nucleotide sequence ID" value="NZ_BMMZ01000002.1"/>
</dbReference>
<keyword evidence="2" id="KW-0378">Hydrolase</keyword>
<protein>
    <submittedName>
        <fullName evidence="7">Cobalamin biosynthesis protein</fullName>
    </submittedName>
</protein>
<reference evidence="7" key="2">
    <citation type="submission" date="2020-09" db="EMBL/GenBank/DDBJ databases">
        <authorList>
            <person name="Sun Q."/>
            <person name="Zhou Y."/>
        </authorList>
    </citation>
    <scope>NUCLEOTIDE SEQUENCE</scope>
    <source>
        <strain evidence="7">CGMCC 4.7306</strain>
    </source>
</reference>
<dbReference type="InterPro" id="IPR051316">
    <property type="entry name" value="Zinc-reg_GTPase_activator"/>
</dbReference>
<keyword evidence="1" id="KW-0547">Nucleotide-binding</keyword>
<dbReference type="GO" id="GO:0016787">
    <property type="term" value="F:hydrolase activity"/>
    <property type="evidence" value="ECO:0007669"/>
    <property type="project" value="UniProtKB-KW"/>
</dbReference>
<evidence type="ECO:0000256" key="2">
    <source>
        <dbReference type="ARBA" id="ARBA00022801"/>
    </source>
</evidence>
<feature type="domain" description="CobW C-terminal" evidence="6">
    <location>
        <begin position="222"/>
        <end position="317"/>
    </location>
</feature>
<dbReference type="SMART" id="SM00833">
    <property type="entry name" value="CobW_C"/>
    <property type="match status" value="1"/>
</dbReference>
<dbReference type="InterPro" id="IPR011629">
    <property type="entry name" value="CobW-like_C"/>
</dbReference>
<dbReference type="GO" id="GO:0005737">
    <property type="term" value="C:cytoplasm"/>
    <property type="evidence" value="ECO:0007669"/>
    <property type="project" value="TreeGrafter"/>
</dbReference>
<dbReference type="InterPro" id="IPR003495">
    <property type="entry name" value="CobW/HypB/UreG_nucleotide-bd"/>
</dbReference>
<dbReference type="PANTHER" id="PTHR13748:SF62">
    <property type="entry name" value="COBW DOMAIN-CONTAINING PROTEIN"/>
    <property type="match status" value="1"/>
</dbReference>
<dbReference type="Gene3D" id="3.40.50.300">
    <property type="entry name" value="P-loop containing nucleotide triphosphate hydrolases"/>
    <property type="match status" value="1"/>
</dbReference>
<comment type="similarity">
    <text evidence="4">Belongs to the SIMIBI class G3E GTPase family. ZNG1 subfamily.</text>
</comment>
<dbReference type="InterPro" id="IPR036627">
    <property type="entry name" value="CobW-likC_sf"/>
</dbReference>
<dbReference type="SUPFAM" id="SSF52540">
    <property type="entry name" value="P-loop containing nucleoside triphosphate hydrolases"/>
    <property type="match status" value="1"/>
</dbReference>
<keyword evidence="8" id="KW-1185">Reference proteome</keyword>
<evidence type="ECO:0000256" key="4">
    <source>
        <dbReference type="ARBA" id="ARBA00034320"/>
    </source>
</evidence>
<comment type="caution">
    <text evidence="7">The sequence shown here is derived from an EMBL/GenBank/DDBJ whole genome shotgun (WGS) entry which is preliminary data.</text>
</comment>
<evidence type="ECO:0000313" key="8">
    <source>
        <dbReference type="Proteomes" id="UP000613840"/>
    </source>
</evidence>
<dbReference type="Pfam" id="PF07683">
    <property type="entry name" value="CobW_C"/>
    <property type="match status" value="1"/>
</dbReference>
<dbReference type="SUPFAM" id="SSF90002">
    <property type="entry name" value="Hypothetical protein YjiA, C-terminal domain"/>
    <property type="match status" value="1"/>
</dbReference>
<evidence type="ECO:0000259" key="6">
    <source>
        <dbReference type="SMART" id="SM00833"/>
    </source>
</evidence>
<organism evidence="7 8">
    <name type="scientific">Microlunatus endophyticus</name>
    <dbReference type="NCBI Taxonomy" id="1716077"/>
    <lineage>
        <taxon>Bacteria</taxon>
        <taxon>Bacillati</taxon>
        <taxon>Actinomycetota</taxon>
        <taxon>Actinomycetes</taxon>
        <taxon>Propionibacteriales</taxon>
        <taxon>Propionibacteriaceae</taxon>
        <taxon>Microlunatus</taxon>
    </lineage>
</organism>
<dbReference type="Gene3D" id="3.30.1220.10">
    <property type="entry name" value="CobW-like, C-terminal domain"/>
    <property type="match status" value="1"/>
</dbReference>
<name>A0A917S3X9_9ACTN</name>
<evidence type="ECO:0000256" key="5">
    <source>
        <dbReference type="ARBA" id="ARBA00049117"/>
    </source>
</evidence>
<reference evidence="7" key="1">
    <citation type="journal article" date="2014" name="Int. J. Syst. Evol. Microbiol.">
        <title>Complete genome sequence of Corynebacterium casei LMG S-19264T (=DSM 44701T), isolated from a smear-ripened cheese.</title>
        <authorList>
            <consortium name="US DOE Joint Genome Institute (JGI-PGF)"/>
            <person name="Walter F."/>
            <person name="Albersmeier A."/>
            <person name="Kalinowski J."/>
            <person name="Ruckert C."/>
        </authorList>
    </citation>
    <scope>NUCLEOTIDE SEQUENCE</scope>
    <source>
        <strain evidence="7">CGMCC 4.7306</strain>
    </source>
</reference>
<dbReference type="CDD" id="cd03112">
    <property type="entry name" value="CobW-like"/>
    <property type="match status" value="1"/>
</dbReference>
<evidence type="ECO:0000256" key="1">
    <source>
        <dbReference type="ARBA" id="ARBA00022741"/>
    </source>
</evidence>
<sequence>MRPPVPVVTLAGCLGAGKTTLLNHLLRHSDARIGVVVNDFGALNVDAGLVRGQIDDPASIAGGCLCCLPDSGDLDAALSRLSVPRLALDVIVIEASGIAEPTALARLVRSTAVGAVRPAGIVEVVDLTACERTLGSTGPHRFAADSLVVLNKIDLLAPAERRAAIERVTSAVRAVNASVPIIETTQGALDPLVLFEPRIRDVVTRQDELPRSESVVHRHPPARSVAVESAGVVDPSALVDLLENPPDGAYRIKGVVTVAGDGSLSRRRYVINRVGRAIHVAPAPGRRAVSRQSLSQIVAIGFGWDEPEVRRRLDQALLGGGPAAPKGVERLQRYCS</sequence>
<dbReference type="EMBL" id="BMMZ01000002">
    <property type="protein sequence ID" value="GGL56158.1"/>
    <property type="molecule type" value="Genomic_DNA"/>
</dbReference>
<gene>
    <name evidence="7" type="ORF">GCM10011575_13210</name>
</gene>
<dbReference type="Proteomes" id="UP000613840">
    <property type="component" value="Unassembled WGS sequence"/>
</dbReference>
<accession>A0A917S3X9</accession>
<evidence type="ECO:0000256" key="3">
    <source>
        <dbReference type="ARBA" id="ARBA00023186"/>
    </source>
</evidence>
<evidence type="ECO:0000313" key="7">
    <source>
        <dbReference type="EMBL" id="GGL56158.1"/>
    </source>
</evidence>
<dbReference type="PANTHER" id="PTHR13748">
    <property type="entry name" value="COBW-RELATED"/>
    <property type="match status" value="1"/>
</dbReference>